<sequence>MASEAEEPEEPLVTIAPYAPPPPDPLDRPWVGPMLVIGAPVTLAVVVFLFFLLR</sequence>
<accession>A0ABT5Z4P5</accession>
<dbReference type="Proteomes" id="UP001220022">
    <property type="component" value="Unassembled WGS sequence"/>
</dbReference>
<keyword evidence="2" id="KW-1133">Transmembrane helix</keyword>
<feature type="compositionally biased region" description="Acidic residues" evidence="1">
    <location>
        <begin position="1"/>
        <end position="10"/>
    </location>
</feature>
<evidence type="ECO:0000256" key="2">
    <source>
        <dbReference type="SAM" id="Phobius"/>
    </source>
</evidence>
<keyword evidence="2" id="KW-0812">Transmembrane</keyword>
<proteinExistence type="predicted"/>
<evidence type="ECO:0000256" key="1">
    <source>
        <dbReference type="SAM" id="MobiDB-lite"/>
    </source>
</evidence>
<keyword evidence="2" id="KW-0472">Membrane</keyword>
<feature type="transmembrane region" description="Helical" evidence="2">
    <location>
        <begin position="30"/>
        <end position="53"/>
    </location>
</feature>
<evidence type="ECO:0000313" key="4">
    <source>
        <dbReference type="Proteomes" id="UP001220022"/>
    </source>
</evidence>
<gene>
    <name evidence="3" type="ORF">P2L57_20600</name>
</gene>
<dbReference type="EMBL" id="JARHTQ010000013">
    <property type="protein sequence ID" value="MDF2258030.1"/>
    <property type="molecule type" value="Genomic_DNA"/>
</dbReference>
<keyword evidence="4" id="KW-1185">Reference proteome</keyword>
<protein>
    <submittedName>
        <fullName evidence="3">Uncharacterized protein</fullName>
    </submittedName>
</protein>
<dbReference type="RefSeq" id="WP_275816640.1">
    <property type="nucleotide sequence ID" value="NZ_BAAANM010000007.1"/>
</dbReference>
<evidence type="ECO:0000313" key="3">
    <source>
        <dbReference type="EMBL" id="MDF2258030.1"/>
    </source>
</evidence>
<comment type="caution">
    <text evidence="3">The sequence shown here is derived from an EMBL/GenBank/DDBJ whole genome shotgun (WGS) entry which is preliminary data.</text>
</comment>
<feature type="region of interest" description="Disordered" evidence="1">
    <location>
        <begin position="1"/>
        <end position="22"/>
    </location>
</feature>
<organism evidence="3 4">
    <name type="scientific">Streptantibioticus ferralitis</name>
    <dbReference type="NCBI Taxonomy" id="236510"/>
    <lineage>
        <taxon>Bacteria</taxon>
        <taxon>Bacillati</taxon>
        <taxon>Actinomycetota</taxon>
        <taxon>Actinomycetes</taxon>
        <taxon>Kitasatosporales</taxon>
        <taxon>Streptomycetaceae</taxon>
        <taxon>Streptantibioticus</taxon>
    </lineage>
</organism>
<reference evidence="3 4" key="1">
    <citation type="submission" date="2023-03" db="EMBL/GenBank/DDBJ databases">
        <title>Draft genome sequence of type strain Streptomyces ferralitis JCM 14344.</title>
        <authorList>
            <person name="Klaysubun C."/>
            <person name="Duangmal K."/>
        </authorList>
    </citation>
    <scope>NUCLEOTIDE SEQUENCE [LARGE SCALE GENOMIC DNA]</scope>
    <source>
        <strain evidence="3 4">JCM 14344</strain>
    </source>
</reference>
<name>A0ABT5Z4P5_9ACTN</name>